<evidence type="ECO:0000313" key="1">
    <source>
        <dbReference type="EMBL" id="RJG07831.1"/>
    </source>
</evidence>
<dbReference type="AlphaFoldDB" id="A0A418X644"/>
<organism evidence="1 2">
    <name type="scientific">Noviherbaspirillum cavernae</name>
    <dbReference type="NCBI Taxonomy" id="2320862"/>
    <lineage>
        <taxon>Bacteria</taxon>
        <taxon>Pseudomonadati</taxon>
        <taxon>Pseudomonadota</taxon>
        <taxon>Betaproteobacteria</taxon>
        <taxon>Burkholderiales</taxon>
        <taxon>Oxalobacteraceae</taxon>
        <taxon>Noviherbaspirillum</taxon>
    </lineage>
</organism>
<protein>
    <recommendedName>
        <fullName evidence="3">CopG-like ribbon-helix-helix domain-containing protein</fullName>
    </recommendedName>
</protein>
<evidence type="ECO:0008006" key="3">
    <source>
        <dbReference type="Google" id="ProtNLM"/>
    </source>
</evidence>
<dbReference type="EMBL" id="QYUN01000002">
    <property type="protein sequence ID" value="RJG07831.1"/>
    <property type="molecule type" value="Genomic_DNA"/>
</dbReference>
<proteinExistence type="predicted"/>
<accession>A0A418X644</accession>
<keyword evidence="2" id="KW-1185">Reference proteome</keyword>
<sequence>MSFRVTPRFKVLLEAAAAREHRSLTNMLETLLFAYCDQHGLSDRAESAKAPNKNNNGAKQ</sequence>
<dbReference type="Proteomes" id="UP000285190">
    <property type="component" value="Unassembled WGS sequence"/>
</dbReference>
<evidence type="ECO:0000313" key="2">
    <source>
        <dbReference type="Proteomes" id="UP000285190"/>
    </source>
</evidence>
<reference evidence="1 2" key="1">
    <citation type="submission" date="2018-09" db="EMBL/GenBank/DDBJ databases">
        <authorList>
            <person name="Zhu H."/>
        </authorList>
    </citation>
    <scope>NUCLEOTIDE SEQUENCE [LARGE SCALE GENOMIC DNA]</scope>
    <source>
        <strain evidence="1 2">K2R10-39</strain>
    </source>
</reference>
<comment type="caution">
    <text evidence="1">The sequence shown here is derived from an EMBL/GenBank/DDBJ whole genome shotgun (WGS) entry which is preliminary data.</text>
</comment>
<name>A0A418X644_9BURK</name>
<gene>
    <name evidence="1" type="ORF">D3870_04375</name>
</gene>